<sequence length="43" mass="4953">MAYYSSCAYGCCSILMIDYELSTINLSYWFCESTVVTSCYGYF</sequence>
<reference evidence="1" key="2">
    <citation type="journal article" date="2015" name="Fish Shellfish Immunol.">
        <title>Early steps in the European eel (Anguilla anguilla)-Vibrio vulnificus interaction in the gills: Role of the RtxA13 toxin.</title>
        <authorList>
            <person name="Callol A."/>
            <person name="Pajuelo D."/>
            <person name="Ebbesson L."/>
            <person name="Teles M."/>
            <person name="MacKenzie S."/>
            <person name="Amaro C."/>
        </authorList>
    </citation>
    <scope>NUCLEOTIDE SEQUENCE</scope>
</reference>
<protein>
    <submittedName>
        <fullName evidence="1">Uncharacterized protein</fullName>
    </submittedName>
</protein>
<proteinExistence type="predicted"/>
<name>A0A0E9V177_ANGAN</name>
<reference evidence="1" key="1">
    <citation type="submission" date="2014-11" db="EMBL/GenBank/DDBJ databases">
        <authorList>
            <person name="Amaro Gonzalez C."/>
        </authorList>
    </citation>
    <scope>NUCLEOTIDE SEQUENCE</scope>
</reference>
<accession>A0A0E9V177</accession>
<organism evidence="1">
    <name type="scientific">Anguilla anguilla</name>
    <name type="common">European freshwater eel</name>
    <name type="synonym">Muraena anguilla</name>
    <dbReference type="NCBI Taxonomy" id="7936"/>
    <lineage>
        <taxon>Eukaryota</taxon>
        <taxon>Metazoa</taxon>
        <taxon>Chordata</taxon>
        <taxon>Craniata</taxon>
        <taxon>Vertebrata</taxon>
        <taxon>Euteleostomi</taxon>
        <taxon>Actinopterygii</taxon>
        <taxon>Neopterygii</taxon>
        <taxon>Teleostei</taxon>
        <taxon>Anguilliformes</taxon>
        <taxon>Anguillidae</taxon>
        <taxon>Anguilla</taxon>
    </lineage>
</organism>
<dbReference type="AlphaFoldDB" id="A0A0E9V177"/>
<evidence type="ECO:0000313" key="1">
    <source>
        <dbReference type="EMBL" id="JAH71874.1"/>
    </source>
</evidence>
<dbReference type="EMBL" id="GBXM01036703">
    <property type="protein sequence ID" value="JAH71874.1"/>
    <property type="molecule type" value="Transcribed_RNA"/>
</dbReference>